<organism evidence="10 11">
    <name type="scientific">Microvirga mediterraneensis</name>
    <dbReference type="NCBI Taxonomy" id="2754695"/>
    <lineage>
        <taxon>Bacteria</taxon>
        <taxon>Pseudomonadati</taxon>
        <taxon>Pseudomonadota</taxon>
        <taxon>Alphaproteobacteria</taxon>
        <taxon>Hyphomicrobiales</taxon>
        <taxon>Methylobacteriaceae</taxon>
        <taxon>Microvirga</taxon>
    </lineage>
</organism>
<keyword evidence="3" id="KW-1003">Cell membrane</keyword>
<feature type="region of interest" description="Disordered" evidence="8">
    <location>
        <begin position="70"/>
        <end position="117"/>
    </location>
</feature>
<dbReference type="InterPro" id="IPR025713">
    <property type="entry name" value="MotB-like_N_dom"/>
</dbReference>
<accession>A0A838BHM8</accession>
<evidence type="ECO:0000256" key="4">
    <source>
        <dbReference type="ARBA" id="ARBA00022692"/>
    </source>
</evidence>
<evidence type="ECO:0000256" key="5">
    <source>
        <dbReference type="ARBA" id="ARBA00022989"/>
    </source>
</evidence>
<dbReference type="GO" id="GO:0005886">
    <property type="term" value="C:plasma membrane"/>
    <property type="evidence" value="ECO:0007669"/>
    <property type="project" value="UniProtKB-SubCell"/>
</dbReference>
<evidence type="ECO:0000259" key="9">
    <source>
        <dbReference type="PROSITE" id="PS51123"/>
    </source>
</evidence>
<evidence type="ECO:0000256" key="6">
    <source>
        <dbReference type="ARBA" id="ARBA00023136"/>
    </source>
</evidence>
<evidence type="ECO:0000256" key="7">
    <source>
        <dbReference type="PROSITE-ProRule" id="PRU00473"/>
    </source>
</evidence>
<sequence length="403" mass="43437">MASSNKQEIVIVRRSDDGEDVVKGGAWKIAHADFMTAMMAFFLVMWLIGMTDEETRSGVANYFNPVQLAESTPNKKGLDDPQNVPPDNETDNTKDGKEKGSGEGTGGKSHQLRKPRFKEGALFQDPYAVLARIADEADVTPYDTLGADATPGDTEVPGLKAGEAFRDPFDPLYWQVAPVDELKTDTKPKPGTAAPAPPKAIMDVVAALSQKAPAGTRPEPKTTAPAPTPNGTSPDAAGQSANSDASVASAADLKAAELKRDIMKAVQPTKDSSPQPRIDVRRTGAGTLISLTDNFDFTMFAVGSAEPHAKVVRAMAEIAKILQSRPGKIVIRGHTDARPFKSANYDNWRLSQARAQMALYMLVRGGLNESRIVRVEGHADRDPKIPSDPNADQNRRVEILLQE</sequence>
<dbReference type="Pfam" id="PF00691">
    <property type="entry name" value="OmpA"/>
    <property type="match status" value="1"/>
</dbReference>
<feature type="domain" description="OmpA-like" evidence="9">
    <location>
        <begin position="287"/>
        <end position="403"/>
    </location>
</feature>
<comment type="subcellular location">
    <subcellularLocation>
        <location evidence="1">Cell membrane</location>
        <topology evidence="1">Single-pass membrane protein</topology>
    </subcellularLocation>
</comment>
<name>A0A838BHM8_9HYPH</name>
<comment type="caution">
    <text evidence="10">The sequence shown here is derived from an EMBL/GenBank/DDBJ whole genome shotgun (WGS) entry which is preliminary data.</text>
</comment>
<dbReference type="PROSITE" id="PS51123">
    <property type="entry name" value="OMPA_2"/>
    <property type="match status" value="1"/>
</dbReference>
<evidence type="ECO:0000313" key="11">
    <source>
        <dbReference type="Proteomes" id="UP000572984"/>
    </source>
</evidence>
<feature type="compositionally biased region" description="Low complexity" evidence="8">
    <location>
        <begin position="221"/>
        <end position="248"/>
    </location>
</feature>
<reference evidence="10 11" key="1">
    <citation type="submission" date="2020-07" db="EMBL/GenBank/DDBJ databases">
        <title>Draft genome and description of Microvirga mediterraneensis Marseille-Q2068 sp. nov.</title>
        <authorList>
            <person name="Boxberger M."/>
        </authorList>
    </citation>
    <scope>NUCLEOTIDE SEQUENCE [LARGE SCALE GENOMIC DNA]</scope>
    <source>
        <strain evidence="10 11">Marseille-Q2068</strain>
    </source>
</reference>
<gene>
    <name evidence="10" type="ORF">H0S73_01115</name>
</gene>
<evidence type="ECO:0000313" key="10">
    <source>
        <dbReference type="EMBL" id="MBA1154725.1"/>
    </source>
</evidence>
<keyword evidence="11" id="KW-1185">Reference proteome</keyword>
<dbReference type="PANTHER" id="PTHR30329">
    <property type="entry name" value="STATOR ELEMENT OF FLAGELLAR MOTOR COMPLEX"/>
    <property type="match status" value="1"/>
</dbReference>
<comment type="similarity">
    <text evidence="2">Belongs to the MotB family.</text>
</comment>
<dbReference type="NCBIfam" id="NF004651">
    <property type="entry name" value="PRK05996.1"/>
    <property type="match status" value="1"/>
</dbReference>
<dbReference type="InterPro" id="IPR036737">
    <property type="entry name" value="OmpA-like_sf"/>
</dbReference>
<keyword evidence="6 7" id="KW-0472">Membrane</keyword>
<dbReference type="Pfam" id="PF13677">
    <property type="entry name" value="MotB_plug"/>
    <property type="match status" value="1"/>
</dbReference>
<feature type="region of interest" description="Disordered" evidence="8">
    <location>
        <begin position="210"/>
        <end position="248"/>
    </location>
</feature>
<dbReference type="SUPFAM" id="SSF103088">
    <property type="entry name" value="OmpA-like"/>
    <property type="match status" value="1"/>
</dbReference>
<proteinExistence type="inferred from homology"/>
<dbReference type="Proteomes" id="UP000572984">
    <property type="component" value="Unassembled WGS sequence"/>
</dbReference>
<keyword evidence="5" id="KW-1133">Transmembrane helix</keyword>
<protein>
    <submittedName>
        <fullName evidence="10">MotB family protein</fullName>
    </submittedName>
</protein>
<keyword evidence="4" id="KW-0812">Transmembrane</keyword>
<evidence type="ECO:0000256" key="2">
    <source>
        <dbReference type="ARBA" id="ARBA00008914"/>
    </source>
</evidence>
<evidence type="ECO:0000256" key="8">
    <source>
        <dbReference type="SAM" id="MobiDB-lite"/>
    </source>
</evidence>
<dbReference type="InterPro" id="IPR006665">
    <property type="entry name" value="OmpA-like"/>
</dbReference>
<dbReference type="RefSeq" id="WP_181050421.1">
    <property type="nucleotide sequence ID" value="NZ_JACDXJ010000001.1"/>
</dbReference>
<dbReference type="Gene3D" id="3.30.1330.60">
    <property type="entry name" value="OmpA-like domain"/>
    <property type="match status" value="1"/>
</dbReference>
<dbReference type="InterPro" id="IPR050330">
    <property type="entry name" value="Bact_OuterMem_StrucFunc"/>
</dbReference>
<dbReference type="EMBL" id="JACDXJ010000001">
    <property type="protein sequence ID" value="MBA1154725.1"/>
    <property type="molecule type" value="Genomic_DNA"/>
</dbReference>
<feature type="compositionally biased region" description="Basic and acidic residues" evidence="8">
    <location>
        <begin position="91"/>
        <end position="101"/>
    </location>
</feature>
<dbReference type="AlphaFoldDB" id="A0A838BHM8"/>
<evidence type="ECO:0000256" key="1">
    <source>
        <dbReference type="ARBA" id="ARBA00004162"/>
    </source>
</evidence>
<dbReference type="CDD" id="cd07185">
    <property type="entry name" value="OmpA_C-like"/>
    <property type="match status" value="1"/>
</dbReference>
<evidence type="ECO:0000256" key="3">
    <source>
        <dbReference type="ARBA" id="ARBA00022475"/>
    </source>
</evidence>
<dbReference type="PANTHER" id="PTHR30329:SF21">
    <property type="entry name" value="LIPOPROTEIN YIAD-RELATED"/>
    <property type="match status" value="1"/>
</dbReference>